<dbReference type="GO" id="GO:0015074">
    <property type="term" value="P:DNA integration"/>
    <property type="evidence" value="ECO:0007669"/>
    <property type="project" value="InterPro"/>
</dbReference>
<keyword evidence="1 3" id="KW-0238">DNA-binding</keyword>
<evidence type="ECO:0000256" key="1">
    <source>
        <dbReference type="ARBA" id="ARBA00023125"/>
    </source>
</evidence>
<dbReference type="InterPro" id="IPR011010">
    <property type="entry name" value="DNA_brk_join_enz"/>
</dbReference>
<evidence type="ECO:0000256" key="3">
    <source>
        <dbReference type="PROSITE-ProRule" id="PRU01248"/>
    </source>
</evidence>
<sequence>METQERLRRIDPARLTAFQAELLRKEYSVGTAENYLRAVRAFARWSGGEVERGLVLTWKAQLTARYAPATVNAMLAGINRFFAFMGWPECKVKALRLQRRSFREAERELDREEYRTLVRTARTLGRERLALVMETICATGIRVGEVPYITVEAHRRGKAVVALKGKVRTILLPEKLCKKLLKYVKRQKITSGEVFLTGGGKRLSRVQIWAEMKRLCCAVGVAADKVFPHNLRHLFARTFYRACQDVVKLADILGHSSIETTRIYLLTTGTEHLRRLERLGLLC</sequence>
<dbReference type="EMBL" id="JACOQI010000004">
    <property type="protein sequence ID" value="MBC5769849.1"/>
    <property type="molecule type" value="Genomic_DNA"/>
</dbReference>
<dbReference type="Proteomes" id="UP000620327">
    <property type="component" value="Unassembled WGS sequence"/>
</dbReference>
<evidence type="ECO:0000313" key="6">
    <source>
        <dbReference type="EMBL" id="MBC5769849.1"/>
    </source>
</evidence>
<protein>
    <submittedName>
        <fullName evidence="6">Tyrosine-type recombinase/integrase</fullName>
    </submittedName>
</protein>
<organism evidence="6 7">
    <name type="scientific">Dysosmobacter segnis</name>
    <dbReference type="NCBI Taxonomy" id="2763042"/>
    <lineage>
        <taxon>Bacteria</taxon>
        <taxon>Bacillati</taxon>
        <taxon>Bacillota</taxon>
        <taxon>Clostridia</taxon>
        <taxon>Eubacteriales</taxon>
        <taxon>Oscillospiraceae</taxon>
        <taxon>Dysosmobacter</taxon>
    </lineage>
</organism>
<dbReference type="PANTHER" id="PTHR30349">
    <property type="entry name" value="PHAGE INTEGRASE-RELATED"/>
    <property type="match status" value="1"/>
</dbReference>
<dbReference type="InterPro" id="IPR044068">
    <property type="entry name" value="CB"/>
</dbReference>
<dbReference type="GO" id="GO:0006310">
    <property type="term" value="P:DNA recombination"/>
    <property type="evidence" value="ECO:0007669"/>
    <property type="project" value="UniProtKB-KW"/>
</dbReference>
<evidence type="ECO:0000256" key="2">
    <source>
        <dbReference type="ARBA" id="ARBA00023172"/>
    </source>
</evidence>
<feature type="domain" description="Tyr recombinase" evidence="4">
    <location>
        <begin position="104"/>
        <end position="278"/>
    </location>
</feature>
<reference evidence="6" key="1">
    <citation type="submission" date="2020-08" db="EMBL/GenBank/DDBJ databases">
        <title>Genome public.</title>
        <authorList>
            <person name="Liu C."/>
            <person name="Sun Q."/>
        </authorList>
    </citation>
    <scope>NUCLEOTIDE SEQUENCE</scope>
    <source>
        <strain evidence="6">BX15</strain>
    </source>
</reference>
<dbReference type="Pfam" id="PF00589">
    <property type="entry name" value="Phage_integrase"/>
    <property type="match status" value="1"/>
</dbReference>
<evidence type="ECO:0000259" key="4">
    <source>
        <dbReference type="PROSITE" id="PS51898"/>
    </source>
</evidence>
<dbReference type="SUPFAM" id="SSF56349">
    <property type="entry name" value="DNA breaking-rejoining enzymes"/>
    <property type="match status" value="1"/>
</dbReference>
<dbReference type="PROSITE" id="PS51900">
    <property type="entry name" value="CB"/>
    <property type="match status" value="1"/>
</dbReference>
<proteinExistence type="predicted"/>
<dbReference type="RefSeq" id="WP_187014200.1">
    <property type="nucleotide sequence ID" value="NZ_JACOQI010000004.1"/>
</dbReference>
<accession>A0A923S6M7</accession>
<dbReference type="PANTHER" id="PTHR30349:SF89">
    <property type="entry name" value="INTEGRASE_RECOMBINASE"/>
    <property type="match status" value="1"/>
</dbReference>
<dbReference type="InterPro" id="IPR013762">
    <property type="entry name" value="Integrase-like_cat_sf"/>
</dbReference>
<dbReference type="InterPro" id="IPR050090">
    <property type="entry name" value="Tyrosine_recombinase_XerCD"/>
</dbReference>
<keyword evidence="2" id="KW-0233">DNA recombination</keyword>
<name>A0A923S6M7_9FIRM</name>
<keyword evidence="7" id="KW-1185">Reference proteome</keyword>
<comment type="caution">
    <text evidence="6">The sequence shown here is derived from an EMBL/GenBank/DDBJ whole genome shotgun (WGS) entry which is preliminary data.</text>
</comment>
<dbReference type="AlphaFoldDB" id="A0A923S6M7"/>
<dbReference type="Gene3D" id="1.10.443.10">
    <property type="entry name" value="Intergrase catalytic core"/>
    <property type="match status" value="1"/>
</dbReference>
<evidence type="ECO:0000259" key="5">
    <source>
        <dbReference type="PROSITE" id="PS51900"/>
    </source>
</evidence>
<dbReference type="InterPro" id="IPR002104">
    <property type="entry name" value="Integrase_catalytic"/>
</dbReference>
<dbReference type="Gene3D" id="1.10.150.130">
    <property type="match status" value="1"/>
</dbReference>
<dbReference type="InterPro" id="IPR010998">
    <property type="entry name" value="Integrase_recombinase_N"/>
</dbReference>
<gene>
    <name evidence="6" type="ORF">H8Z83_05850</name>
</gene>
<feature type="domain" description="Core-binding (CB)" evidence="5">
    <location>
        <begin position="9"/>
        <end position="86"/>
    </location>
</feature>
<evidence type="ECO:0000313" key="7">
    <source>
        <dbReference type="Proteomes" id="UP000620327"/>
    </source>
</evidence>
<dbReference type="PROSITE" id="PS51898">
    <property type="entry name" value="TYR_RECOMBINASE"/>
    <property type="match status" value="1"/>
</dbReference>
<dbReference type="GO" id="GO:0003677">
    <property type="term" value="F:DNA binding"/>
    <property type="evidence" value="ECO:0007669"/>
    <property type="project" value="UniProtKB-UniRule"/>
</dbReference>